<feature type="non-terminal residue" evidence="2">
    <location>
        <position position="1"/>
    </location>
</feature>
<name>X0Z3E4_9ZZZZ</name>
<feature type="region of interest" description="Disordered" evidence="1">
    <location>
        <begin position="21"/>
        <end position="43"/>
    </location>
</feature>
<proteinExistence type="predicted"/>
<feature type="non-terminal residue" evidence="2">
    <location>
        <position position="209"/>
    </location>
</feature>
<protein>
    <recommendedName>
        <fullName evidence="3">Autotransporter outer membrane beta-barrel domain-containing protein</fullName>
    </recommendedName>
</protein>
<reference evidence="2" key="1">
    <citation type="journal article" date="2014" name="Front. Microbiol.">
        <title>High frequency of phylogenetically diverse reductive dehalogenase-homologous genes in deep subseafloor sedimentary metagenomes.</title>
        <authorList>
            <person name="Kawai M."/>
            <person name="Futagami T."/>
            <person name="Toyoda A."/>
            <person name="Takaki Y."/>
            <person name="Nishi S."/>
            <person name="Hori S."/>
            <person name="Arai W."/>
            <person name="Tsubouchi T."/>
            <person name="Morono Y."/>
            <person name="Uchiyama I."/>
            <person name="Ito T."/>
            <person name="Fujiyama A."/>
            <person name="Inagaki F."/>
            <person name="Takami H."/>
        </authorList>
    </citation>
    <scope>NUCLEOTIDE SEQUENCE</scope>
    <source>
        <strain evidence="2">Expedition CK06-06</strain>
    </source>
</reference>
<comment type="caution">
    <text evidence="2">The sequence shown here is derived from an EMBL/GenBank/DDBJ whole genome shotgun (WGS) entry which is preliminary data.</text>
</comment>
<sequence>GAVLVAVSFSLVLTASAQKTWDKGGSNGNWDEDSSWSPAGEPTATDDAIINNGATVTVNLSGEQAKTLVVGNATGAGHLEVNTGGVLDIQAGNGVNDTFIVGDGGTGTVVQTAGTVRGNWNGNPNLLLGNGTSGNGTYTISGGTLDSSEGNGSRGIIGDEGVGELNVSSTASVTFRGLTVGNSGSSADGTINQSGGTVNASLDVRLGVG</sequence>
<gene>
    <name evidence="2" type="ORF">S01H1_81480</name>
</gene>
<organism evidence="2">
    <name type="scientific">marine sediment metagenome</name>
    <dbReference type="NCBI Taxonomy" id="412755"/>
    <lineage>
        <taxon>unclassified sequences</taxon>
        <taxon>metagenomes</taxon>
        <taxon>ecological metagenomes</taxon>
    </lineage>
</organism>
<evidence type="ECO:0000256" key="1">
    <source>
        <dbReference type="SAM" id="MobiDB-lite"/>
    </source>
</evidence>
<evidence type="ECO:0008006" key="3">
    <source>
        <dbReference type="Google" id="ProtNLM"/>
    </source>
</evidence>
<dbReference type="AlphaFoldDB" id="X0Z3E4"/>
<accession>X0Z3E4</accession>
<evidence type="ECO:0000313" key="2">
    <source>
        <dbReference type="EMBL" id="GAG43116.1"/>
    </source>
</evidence>
<dbReference type="EMBL" id="BARS01055143">
    <property type="protein sequence ID" value="GAG43116.1"/>
    <property type="molecule type" value="Genomic_DNA"/>
</dbReference>